<dbReference type="SUPFAM" id="SSF52266">
    <property type="entry name" value="SGNH hydrolase"/>
    <property type="match status" value="1"/>
</dbReference>
<dbReference type="InterPro" id="IPR037461">
    <property type="entry name" value="CtCE2-like_dom"/>
</dbReference>
<dbReference type="CDD" id="cd01831">
    <property type="entry name" value="Endoglucanase_E_like"/>
    <property type="match status" value="1"/>
</dbReference>
<feature type="domain" description="Carbohydrate esterase 2 N-terminal" evidence="3">
    <location>
        <begin position="35"/>
        <end position="140"/>
    </location>
</feature>
<dbReference type="RefSeq" id="WP_141428792.1">
    <property type="nucleotide sequence ID" value="NZ_AP019736.1"/>
</dbReference>
<dbReference type="Gene3D" id="2.60.120.260">
    <property type="entry name" value="Galactose-binding domain-like"/>
    <property type="match status" value="1"/>
</dbReference>
<gene>
    <name evidence="4" type="ORF">A5CPEGH6_15470</name>
</gene>
<evidence type="ECO:0000259" key="3">
    <source>
        <dbReference type="Pfam" id="PF17996"/>
    </source>
</evidence>
<organism evidence="4 5">
    <name type="scientific">Alistipes dispar</name>
    <dbReference type="NCBI Taxonomy" id="2585119"/>
    <lineage>
        <taxon>Bacteria</taxon>
        <taxon>Pseudomonadati</taxon>
        <taxon>Bacteroidota</taxon>
        <taxon>Bacteroidia</taxon>
        <taxon>Bacteroidales</taxon>
        <taxon>Rikenellaceae</taxon>
        <taxon>Alistipes</taxon>
    </lineage>
</organism>
<dbReference type="KEGG" id="ada:A5CPEGH6_15470"/>
<dbReference type="PANTHER" id="PTHR37834">
    <property type="entry name" value="GDSL-LIKE LIPASE/ACYLHYDROLASE DOMAIN PROTEIN (AFU_ORTHOLOGUE AFUA_2G00620)"/>
    <property type="match status" value="1"/>
</dbReference>
<protein>
    <submittedName>
        <fullName evidence="4">Endoglucanase</fullName>
    </submittedName>
</protein>
<dbReference type="GO" id="GO:0052689">
    <property type="term" value="F:carboxylic ester hydrolase activity"/>
    <property type="evidence" value="ECO:0007669"/>
    <property type="project" value="InterPro"/>
</dbReference>
<keyword evidence="1" id="KW-0732">Signal</keyword>
<dbReference type="InterPro" id="IPR052762">
    <property type="entry name" value="PCW_deacetylase/CE"/>
</dbReference>
<feature type="chain" id="PRO_5021302969" evidence="1">
    <location>
        <begin position="20"/>
        <end position="365"/>
    </location>
</feature>
<dbReference type="GeneID" id="98673523"/>
<dbReference type="AlphaFoldDB" id="A0A4Y1X355"/>
<evidence type="ECO:0000313" key="5">
    <source>
        <dbReference type="Proteomes" id="UP000319374"/>
    </source>
</evidence>
<keyword evidence="5" id="KW-1185">Reference proteome</keyword>
<dbReference type="InterPro" id="IPR040794">
    <property type="entry name" value="CE2_N"/>
</dbReference>
<sequence>MRLSALAVLALLCAGTVPAREESGELPAASPEIRYVGRTETTGGSVSFDWSGTYFECRFTGGSLAVRVSDTKRNYYNLTLDGHDAGIVATFGTDSLVVLAEGLGEGEHTLRMQKRTEGEQGRTTLHAFRLARNGRLLPAPPSPGRHIEFIGNSLTCGYGTEGRSKDEPFEPETENCDKAFGCIVARYFGADYTLIAHSGRGAARNYGDRNTVSENTMADRLGNTFDESPLPAWNFTASPYRPDIIVINLGSNDFSTEPHPSREEFAAAYTRILRTLRDAYGDTPPILCVAPRVGEPAFTFIRDICRAAVVRNLHFTAVLPGYCNDGSDLGSSAHPNYTGQRKLAMLLIPYVSTLTGWEAEAKPIE</sequence>
<dbReference type="EMBL" id="AP019736">
    <property type="protein sequence ID" value="BBL06909.1"/>
    <property type="molecule type" value="Genomic_DNA"/>
</dbReference>
<dbReference type="InterPro" id="IPR036514">
    <property type="entry name" value="SGNH_hydro_sf"/>
</dbReference>
<reference evidence="5" key="1">
    <citation type="submission" date="2019-06" db="EMBL/GenBank/DDBJ databases">
        <title>Alistipes onderdonkii subsp. vulgaris subsp. nov., Alistipes dispar sp. nov. and Alistipes communis sp. nov., isolated from human faeces, and creation of Alistipes onderdonkii subsp. onderdonkii subsp. nov.</title>
        <authorList>
            <person name="Sakamoto M."/>
            <person name="Ikeyama N."/>
            <person name="Ogata Y."/>
            <person name="Suda W."/>
            <person name="Iino T."/>
            <person name="Hattori M."/>
            <person name="Ohkuma M."/>
        </authorList>
    </citation>
    <scope>NUCLEOTIDE SEQUENCE [LARGE SCALE GENOMIC DNA]</scope>
    <source>
        <strain evidence="5">5CPEGH6</strain>
    </source>
</reference>
<evidence type="ECO:0000313" key="4">
    <source>
        <dbReference type="EMBL" id="BBL06909.1"/>
    </source>
</evidence>
<evidence type="ECO:0000256" key="1">
    <source>
        <dbReference type="SAM" id="SignalP"/>
    </source>
</evidence>
<feature type="domain" description="SGNH hydrolase-type esterase" evidence="2">
    <location>
        <begin position="149"/>
        <end position="341"/>
    </location>
</feature>
<dbReference type="OrthoDB" id="9801375at2"/>
<dbReference type="InterPro" id="IPR013830">
    <property type="entry name" value="SGNH_hydro"/>
</dbReference>
<proteinExistence type="predicted"/>
<dbReference type="Pfam" id="PF17996">
    <property type="entry name" value="CE2_N"/>
    <property type="match status" value="1"/>
</dbReference>
<evidence type="ECO:0000259" key="2">
    <source>
        <dbReference type="Pfam" id="PF13472"/>
    </source>
</evidence>
<dbReference type="Proteomes" id="UP000319374">
    <property type="component" value="Chromosome"/>
</dbReference>
<dbReference type="Pfam" id="PF13472">
    <property type="entry name" value="Lipase_GDSL_2"/>
    <property type="match status" value="1"/>
</dbReference>
<name>A0A4Y1X355_9BACT</name>
<feature type="signal peptide" evidence="1">
    <location>
        <begin position="1"/>
        <end position="19"/>
    </location>
</feature>
<dbReference type="PANTHER" id="PTHR37834:SF2">
    <property type="entry name" value="ESTERASE, SGNH HYDROLASE-TYPE"/>
    <property type="match status" value="1"/>
</dbReference>
<accession>A0A4Y1X355</accession>
<dbReference type="Gene3D" id="3.40.50.1110">
    <property type="entry name" value="SGNH hydrolase"/>
    <property type="match status" value="1"/>
</dbReference>